<keyword evidence="3" id="KW-1185">Reference proteome</keyword>
<comment type="caution">
    <text evidence="2">The sequence shown here is derived from an EMBL/GenBank/DDBJ whole genome shotgun (WGS) entry which is preliminary data.</text>
</comment>
<dbReference type="Proteomes" id="UP000577707">
    <property type="component" value="Unassembled WGS sequence"/>
</dbReference>
<keyword evidence="1" id="KW-1133">Transmembrane helix</keyword>
<dbReference type="RefSeq" id="WP_183548519.1">
    <property type="nucleotide sequence ID" value="NZ_JACHXG010000008.1"/>
</dbReference>
<feature type="transmembrane region" description="Helical" evidence="1">
    <location>
        <begin position="20"/>
        <end position="40"/>
    </location>
</feature>
<feature type="transmembrane region" description="Helical" evidence="1">
    <location>
        <begin position="129"/>
        <end position="150"/>
    </location>
</feature>
<gene>
    <name evidence="2" type="ORF">FHS12_003936</name>
</gene>
<keyword evidence="1" id="KW-0812">Transmembrane</keyword>
<reference evidence="2 3" key="1">
    <citation type="submission" date="2020-08" db="EMBL/GenBank/DDBJ databases">
        <title>Genomic Encyclopedia of Type Strains, Phase III (KMG-III): the genomes of soil and plant-associated and newly described type strains.</title>
        <authorList>
            <person name="Whitman W."/>
        </authorList>
    </citation>
    <scope>NUCLEOTIDE SEQUENCE [LARGE SCALE GENOMIC DNA]</scope>
    <source>
        <strain evidence="2 3">CECT 3302</strain>
    </source>
</reference>
<proteinExistence type="predicted"/>
<accession>A0A7W5A857</accession>
<evidence type="ECO:0000313" key="2">
    <source>
        <dbReference type="EMBL" id="MBB3090974.1"/>
    </source>
</evidence>
<protein>
    <submittedName>
        <fullName evidence="2">Uncharacterized protein</fullName>
    </submittedName>
</protein>
<feature type="transmembrane region" description="Helical" evidence="1">
    <location>
        <begin position="102"/>
        <end position="123"/>
    </location>
</feature>
<evidence type="ECO:0000256" key="1">
    <source>
        <dbReference type="SAM" id="Phobius"/>
    </source>
</evidence>
<organism evidence="2 3">
    <name type="scientific">Nocardioides albus</name>
    <dbReference type="NCBI Taxonomy" id="1841"/>
    <lineage>
        <taxon>Bacteria</taxon>
        <taxon>Bacillati</taxon>
        <taxon>Actinomycetota</taxon>
        <taxon>Actinomycetes</taxon>
        <taxon>Propionibacteriales</taxon>
        <taxon>Nocardioidaceae</taxon>
        <taxon>Nocardioides</taxon>
    </lineage>
</organism>
<feature type="transmembrane region" description="Helical" evidence="1">
    <location>
        <begin position="46"/>
        <end position="68"/>
    </location>
</feature>
<keyword evidence="1" id="KW-0472">Membrane</keyword>
<dbReference type="AlphaFoldDB" id="A0A7W5A857"/>
<evidence type="ECO:0000313" key="3">
    <source>
        <dbReference type="Proteomes" id="UP000577707"/>
    </source>
</evidence>
<dbReference type="EMBL" id="JACHXG010000008">
    <property type="protein sequence ID" value="MBB3090974.1"/>
    <property type="molecule type" value="Genomic_DNA"/>
</dbReference>
<name>A0A7W5A857_9ACTN</name>
<sequence>MVEDGDLGAPWKATARRVGWSLLSLANLLFGLLLCVGFLVADGAELGPYLIGVTCGVMFVLLAVAVQLMKGVRLGDRRAQRRIRRSDGGAGIEIRLRRGPGICGELMLVCFVVMLCQFAGLAFRGGLNVVGVLSAGFAVFFAVVVVDHALTMTMRRALLITPESLTIELAGEVVTVAWKEIRVDVVEEVTRHDMIPVTNRFLEFTARRDAPSWSNTRRHRIRLVPRRWRRKAIRVGFWLLDDPERVVKTLTSLRRRRDDNARRVVLSNGSTLAYLTGELEVSPLPSER</sequence>